<name>A0AAD6PLU9_9ROSI</name>
<protein>
    <submittedName>
        <fullName evidence="1">Uncharacterized protein</fullName>
    </submittedName>
</protein>
<dbReference type="EMBL" id="JAPFFJ010000001">
    <property type="protein sequence ID" value="KAJ6434699.1"/>
    <property type="molecule type" value="Genomic_DNA"/>
</dbReference>
<gene>
    <name evidence="1" type="ORF">OIU84_000020</name>
</gene>
<dbReference type="Proteomes" id="UP001162972">
    <property type="component" value="Chromosome 18"/>
</dbReference>
<keyword evidence="2" id="KW-1185">Reference proteome</keyword>
<evidence type="ECO:0000313" key="1">
    <source>
        <dbReference type="EMBL" id="KAJ6434699.1"/>
    </source>
</evidence>
<evidence type="ECO:0000313" key="2">
    <source>
        <dbReference type="Proteomes" id="UP001162972"/>
    </source>
</evidence>
<dbReference type="AlphaFoldDB" id="A0AAD6PLU9"/>
<comment type="caution">
    <text evidence="1">The sequence shown here is derived from an EMBL/GenBank/DDBJ whole genome shotgun (WGS) entry which is preliminary data.</text>
</comment>
<reference evidence="1 2" key="1">
    <citation type="journal article" date="2023" name="Int. J. Mol. Sci.">
        <title>De Novo Assembly and Annotation of 11 Diverse Shrub Willow (Salix) Genomes Reveals Novel Gene Organization in Sex-Linked Regions.</title>
        <authorList>
            <person name="Hyden B."/>
            <person name="Feng K."/>
            <person name="Yates T.B."/>
            <person name="Jawdy S."/>
            <person name="Cereghino C."/>
            <person name="Smart L.B."/>
            <person name="Muchero W."/>
        </authorList>
    </citation>
    <scope>NUCLEOTIDE SEQUENCE [LARGE SCALE GENOMIC DNA]</scope>
    <source>
        <tissue evidence="1">Shoot tip</tissue>
    </source>
</reference>
<organism evidence="1 2">
    <name type="scientific">Salix udensis</name>
    <dbReference type="NCBI Taxonomy" id="889485"/>
    <lineage>
        <taxon>Eukaryota</taxon>
        <taxon>Viridiplantae</taxon>
        <taxon>Streptophyta</taxon>
        <taxon>Embryophyta</taxon>
        <taxon>Tracheophyta</taxon>
        <taxon>Spermatophyta</taxon>
        <taxon>Magnoliopsida</taxon>
        <taxon>eudicotyledons</taxon>
        <taxon>Gunneridae</taxon>
        <taxon>Pentapetalae</taxon>
        <taxon>rosids</taxon>
        <taxon>fabids</taxon>
        <taxon>Malpighiales</taxon>
        <taxon>Salicaceae</taxon>
        <taxon>Saliceae</taxon>
        <taxon>Salix</taxon>
    </lineage>
</organism>
<sequence>MPRITRLAVSRVKCAITKEEKLHRRFKPKILVSKRPPILRRRMAIFTVTLKRCYGSLRHHCSEDMEQMTVEKFSENAEMIQAVVNGNLPEMAELEAADSNNIEGFKTDFIRIQGDKLIACLQNIVGTMRQFPWLLQDATS</sequence>
<accession>A0AAD6PLU9</accession>
<proteinExistence type="predicted"/>